<dbReference type="SUPFAM" id="SSF81321">
    <property type="entry name" value="Family A G protein-coupled receptor-like"/>
    <property type="match status" value="1"/>
</dbReference>
<keyword evidence="3" id="KW-1003">Cell membrane</keyword>
<feature type="domain" description="G-protein coupled receptors family 1 profile" evidence="11">
    <location>
        <begin position="5"/>
        <end position="274"/>
    </location>
</feature>
<feature type="transmembrane region" description="Helical" evidence="10">
    <location>
        <begin position="107"/>
        <end position="129"/>
    </location>
</feature>
<reference evidence="14" key="1">
    <citation type="submission" date="2012-12" db="EMBL/GenBank/DDBJ databases">
        <authorList>
            <person name="Hellsten U."/>
            <person name="Grimwood J."/>
            <person name="Chapman J.A."/>
            <person name="Shapiro H."/>
            <person name="Aerts A."/>
            <person name="Otillar R.P."/>
            <person name="Terry A.Y."/>
            <person name="Boore J.L."/>
            <person name="Simakov O."/>
            <person name="Marletaz F."/>
            <person name="Cho S.-J."/>
            <person name="Edsinger-Gonzales E."/>
            <person name="Havlak P."/>
            <person name="Kuo D.-H."/>
            <person name="Larsson T."/>
            <person name="Lv J."/>
            <person name="Arendt D."/>
            <person name="Savage R."/>
            <person name="Osoegawa K."/>
            <person name="de Jong P."/>
            <person name="Lindberg D.R."/>
            <person name="Seaver E.C."/>
            <person name="Weisblat D.A."/>
            <person name="Putnam N.H."/>
            <person name="Grigoriev I.V."/>
            <person name="Rokhsar D.S."/>
        </authorList>
    </citation>
    <scope>NUCLEOTIDE SEQUENCE</scope>
    <source>
        <strain evidence="14">I ESC-2004</strain>
    </source>
</reference>
<feature type="non-terminal residue" evidence="12">
    <location>
        <position position="283"/>
    </location>
</feature>
<organism evidence="12">
    <name type="scientific">Capitella teleta</name>
    <name type="common">Polychaete worm</name>
    <dbReference type="NCBI Taxonomy" id="283909"/>
    <lineage>
        <taxon>Eukaryota</taxon>
        <taxon>Metazoa</taxon>
        <taxon>Spiralia</taxon>
        <taxon>Lophotrochozoa</taxon>
        <taxon>Annelida</taxon>
        <taxon>Polychaeta</taxon>
        <taxon>Sedentaria</taxon>
        <taxon>Scolecida</taxon>
        <taxon>Capitellidae</taxon>
        <taxon>Capitella</taxon>
    </lineage>
</organism>
<dbReference type="Gene3D" id="1.20.1070.10">
    <property type="entry name" value="Rhodopsin 7-helix transmembrane proteins"/>
    <property type="match status" value="1"/>
</dbReference>
<name>R7T4G1_CAPTE</name>
<accession>R7T4G1</accession>
<evidence type="ECO:0000256" key="1">
    <source>
        <dbReference type="ARBA" id="ARBA00004651"/>
    </source>
</evidence>
<evidence type="ECO:0000313" key="14">
    <source>
        <dbReference type="Proteomes" id="UP000014760"/>
    </source>
</evidence>
<dbReference type="Pfam" id="PF00001">
    <property type="entry name" value="7tm_1"/>
    <property type="match status" value="1"/>
</dbReference>
<evidence type="ECO:0000259" key="11">
    <source>
        <dbReference type="PROSITE" id="PS50262"/>
    </source>
</evidence>
<evidence type="ECO:0000256" key="10">
    <source>
        <dbReference type="SAM" id="Phobius"/>
    </source>
</evidence>
<dbReference type="PANTHER" id="PTHR24229:SF40">
    <property type="entry name" value="ALLATOSTATIN C RECEPTOR 1-RELATED"/>
    <property type="match status" value="1"/>
</dbReference>
<keyword evidence="5 10" id="KW-1133">Transmembrane helix</keyword>
<evidence type="ECO:0000256" key="2">
    <source>
        <dbReference type="ARBA" id="ARBA00010663"/>
    </source>
</evidence>
<protein>
    <recommendedName>
        <fullName evidence="11">G-protein coupled receptors family 1 profile domain-containing protein</fullName>
    </recommendedName>
</protein>
<feature type="transmembrane region" description="Helical" evidence="10">
    <location>
        <begin position="199"/>
        <end position="220"/>
    </location>
</feature>
<comment type="similarity">
    <text evidence="2">Belongs to the G-protein coupled receptor 1 family.</text>
</comment>
<evidence type="ECO:0000256" key="9">
    <source>
        <dbReference type="ARBA" id="ARBA00023224"/>
    </source>
</evidence>
<dbReference type="OrthoDB" id="5981855at2759"/>
<proteinExistence type="inferred from homology"/>
<dbReference type="InterPro" id="IPR000611">
    <property type="entry name" value="NPY_rcpt"/>
</dbReference>
<evidence type="ECO:0000256" key="7">
    <source>
        <dbReference type="ARBA" id="ARBA00023136"/>
    </source>
</evidence>
<dbReference type="GO" id="GO:0005886">
    <property type="term" value="C:plasma membrane"/>
    <property type="evidence" value="ECO:0007669"/>
    <property type="project" value="UniProtKB-SubCell"/>
</dbReference>
<keyword evidence="7 10" id="KW-0472">Membrane</keyword>
<evidence type="ECO:0000256" key="5">
    <source>
        <dbReference type="ARBA" id="ARBA00022989"/>
    </source>
</evidence>
<reference evidence="12 14" key="2">
    <citation type="journal article" date="2013" name="Nature">
        <title>Insights into bilaterian evolution from three spiralian genomes.</title>
        <authorList>
            <person name="Simakov O."/>
            <person name="Marletaz F."/>
            <person name="Cho S.J."/>
            <person name="Edsinger-Gonzales E."/>
            <person name="Havlak P."/>
            <person name="Hellsten U."/>
            <person name="Kuo D.H."/>
            <person name="Larsson T."/>
            <person name="Lv J."/>
            <person name="Arendt D."/>
            <person name="Savage R."/>
            <person name="Osoegawa K."/>
            <person name="de Jong P."/>
            <person name="Grimwood J."/>
            <person name="Chapman J.A."/>
            <person name="Shapiro H."/>
            <person name="Aerts A."/>
            <person name="Otillar R.P."/>
            <person name="Terry A.Y."/>
            <person name="Boore J.L."/>
            <person name="Grigoriev I.V."/>
            <person name="Lindberg D.R."/>
            <person name="Seaver E.C."/>
            <person name="Weisblat D.A."/>
            <person name="Putnam N.H."/>
            <person name="Rokhsar D.S."/>
        </authorList>
    </citation>
    <scope>NUCLEOTIDE SEQUENCE</scope>
    <source>
        <strain evidence="12 14">I ESC-2004</strain>
    </source>
</reference>
<keyword evidence="9" id="KW-0807">Transducer</keyword>
<dbReference type="InterPro" id="IPR000276">
    <property type="entry name" value="GPCR_Rhodpsn"/>
</dbReference>
<dbReference type="PRINTS" id="PR00237">
    <property type="entry name" value="GPCRRHODOPSN"/>
</dbReference>
<dbReference type="GO" id="GO:0004983">
    <property type="term" value="F:neuropeptide Y receptor activity"/>
    <property type="evidence" value="ECO:0007669"/>
    <property type="project" value="InterPro"/>
</dbReference>
<dbReference type="EMBL" id="KB312155">
    <property type="protein sequence ID" value="ELT87798.1"/>
    <property type="molecule type" value="Genomic_DNA"/>
</dbReference>
<reference evidence="13" key="3">
    <citation type="submission" date="2015-06" db="UniProtKB">
        <authorList>
            <consortium name="EnsemblMetazoa"/>
        </authorList>
    </citation>
    <scope>IDENTIFICATION</scope>
</reference>
<sequence length="283" mass="32225">FGVCGNTLVIYIIGYFSRVRQKSVANYYIWNLAFADELFILALPIFCWASVTHNWPISGEFGNVTCKVAYIARDMNKFTSIFTLCALSVDRALASCHYLGYLRTITLGKIVCVIIWILSFVISTPYLIYARTIETKAGTSCRLVWPSSQYVQFWASFQFSVGLVIPSIFILSSYVILFRRLKRIAGRTDTMSMKRPSRRMTQTVLVVVISFVVCQAPYHVTQFIAARRMLTVEKLAKEKVMFSPSHSEIVTHVWLNAFSQVLVFISSCCNPIIYGLLNENFSK</sequence>
<dbReference type="PRINTS" id="PR01012">
    <property type="entry name" value="NRPEPTIDEYR"/>
</dbReference>
<evidence type="ECO:0000256" key="4">
    <source>
        <dbReference type="ARBA" id="ARBA00022692"/>
    </source>
</evidence>
<dbReference type="PANTHER" id="PTHR24229">
    <property type="entry name" value="NEUROPEPTIDES RECEPTOR"/>
    <property type="match status" value="1"/>
</dbReference>
<evidence type="ECO:0000256" key="3">
    <source>
        <dbReference type="ARBA" id="ARBA00022475"/>
    </source>
</evidence>
<keyword evidence="4 10" id="KW-0812">Transmembrane</keyword>
<keyword evidence="6" id="KW-0297">G-protein coupled receptor</keyword>
<comment type="subcellular location">
    <subcellularLocation>
        <location evidence="1">Cell membrane</location>
        <topology evidence="1">Multi-pass membrane protein</topology>
    </subcellularLocation>
</comment>
<evidence type="ECO:0000256" key="8">
    <source>
        <dbReference type="ARBA" id="ARBA00023170"/>
    </source>
</evidence>
<dbReference type="EMBL" id="AMQN01015705">
    <property type="status" value="NOT_ANNOTATED_CDS"/>
    <property type="molecule type" value="Genomic_DNA"/>
</dbReference>
<dbReference type="STRING" id="283909.R7T4G1"/>
<dbReference type="AlphaFoldDB" id="R7T4G1"/>
<dbReference type="InterPro" id="IPR017452">
    <property type="entry name" value="GPCR_Rhodpsn_7TM"/>
</dbReference>
<dbReference type="HOGENOM" id="CLU_009579_6_3_1"/>
<feature type="transmembrane region" description="Helical" evidence="10">
    <location>
        <begin position="78"/>
        <end position="100"/>
    </location>
</feature>
<keyword evidence="8" id="KW-0675">Receptor</keyword>
<gene>
    <name evidence="12" type="ORF">CAPTEDRAFT_74649</name>
</gene>
<evidence type="ECO:0000313" key="12">
    <source>
        <dbReference type="EMBL" id="ELT87798.1"/>
    </source>
</evidence>
<feature type="transmembrane region" description="Helical" evidence="10">
    <location>
        <begin position="153"/>
        <end position="178"/>
    </location>
</feature>
<dbReference type="PROSITE" id="PS50262">
    <property type="entry name" value="G_PROTEIN_RECEP_F1_2"/>
    <property type="match status" value="1"/>
</dbReference>
<dbReference type="OMA" id="QPGECIP"/>
<dbReference type="Proteomes" id="UP000014760">
    <property type="component" value="Unassembled WGS sequence"/>
</dbReference>
<dbReference type="GO" id="GO:0043005">
    <property type="term" value="C:neuron projection"/>
    <property type="evidence" value="ECO:0007669"/>
    <property type="project" value="TreeGrafter"/>
</dbReference>
<evidence type="ECO:0000313" key="13">
    <source>
        <dbReference type="EnsemblMetazoa" id="CapteP74649"/>
    </source>
</evidence>
<keyword evidence="14" id="KW-1185">Reference proteome</keyword>
<dbReference type="GO" id="GO:0042923">
    <property type="term" value="F:neuropeptide binding"/>
    <property type="evidence" value="ECO:0007669"/>
    <property type="project" value="TreeGrafter"/>
</dbReference>
<feature type="non-terminal residue" evidence="12">
    <location>
        <position position="1"/>
    </location>
</feature>
<dbReference type="EnsemblMetazoa" id="CapteT74649">
    <property type="protein sequence ID" value="CapteP74649"/>
    <property type="gene ID" value="CapteG74649"/>
</dbReference>
<feature type="transmembrane region" description="Helical" evidence="10">
    <location>
        <begin position="27"/>
        <end position="51"/>
    </location>
</feature>
<evidence type="ECO:0000256" key="6">
    <source>
        <dbReference type="ARBA" id="ARBA00023040"/>
    </source>
</evidence>